<protein>
    <submittedName>
        <fullName evidence="1">Uncharacterized protein</fullName>
    </submittedName>
</protein>
<comment type="caution">
    <text evidence="1">The sequence shown here is derived from an EMBL/GenBank/DDBJ whole genome shotgun (WGS) entry which is preliminary data.</text>
</comment>
<accession>A0A4C1WCY2</accession>
<proteinExistence type="predicted"/>
<evidence type="ECO:0000313" key="1">
    <source>
        <dbReference type="EMBL" id="GBP48024.1"/>
    </source>
</evidence>
<dbReference type="Proteomes" id="UP000299102">
    <property type="component" value="Unassembled WGS sequence"/>
</dbReference>
<sequence>MFACVCSSTSALALRNVQKFTQCGTKKSRGGSSYTSRIAVHRARELLFGDENAGRENASGYMRMNITGPLFYLHKFGGSSMVKAVASVLEGLKELGTRTAKVLALMGKALRTAYSFTDPQQIK</sequence>
<organism evidence="1 2">
    <name type="scientific">Eumeta variegata</name>
    <name type="common">Bagworm moth</name>
    <name type="synonym">Eumeta japonica</name>
    <dbReference type="NCBI Taxonomy" id="151549"/>
    <lineage>
        <taxon>Eukaryota</taxon>
        <taxon>Metazoa</taxon>
        <taxon>Ecdysozoa</taxon>
        <taxon>Arthropoda</taxon>
        <taxon>Hexapoda</taxon>
        <taxon>Insecta</taxon>
        <taxon>Pterygota</taxon>
        <taxon>Neoptera</taxon>
        <taxon>Endopterygota</taxon>
        <taxon>Lepidoptera</taxon>
        <taxon>Glossata</taxon>
        <taxon>Ditrysia</taxon>
        <taxon>Tineoidea</taxon>
        <taxon>Psychidae</taxon>
        <taxon>Oiketicinae</taxon>
        <taxon>Eumeta</taxon>
    </lineage>
</organism>
<dbReference type="EMBL" id="BGZK01000515">
    <property type="protein sequence ID" value="GBP48024.1"/>
    <property type="molecule type" value="Genomic_DNA"/>
</dbReference>
<keyword evidence="2" id="KW-1185">Reference proteome</keyword>
<evidence type="ECO:0000313" key="2">
    <source>
        <dbReference type="Proteomes" id="UP000299102"/>
    </source>
</evidence>
<dbReference type="AlphaFoldDB" id="A0A4C1WCY2"/>
<reference evidence="1 2" key="1">
    <citation type="journal article" date="2019" name="Commun. Biol.">
        <title>The bagworm genome reveals a unique fibroin gene that provides high tensile strength.</title>
        <authorList>
            <person name="Kono N."/>
            <person name="Nakamura H."/>
            <person name="Ohtoshi R."/>
            <person name="Tomita M."/>
            <person name="Numata K."/>
            <person name="Arakawa K."/>
        </authorList>
    </citation>
    <scope>NUCLEOTIDE SEQUENCE [LARGE SCALE GENOMIC DNA]</scope>
</reference>
<gene>
    <name evidence="1" type="ORF">EVAR_83726_1</name>
</gene>
<name>A0A4C1WCY2_EUMVA</name>